<dbReference type="PANTHER" id="PTHR33371:SF4">
    <property type="entry name" value="INTERMEMBRANE PHOSPHOLIPID TRANSPORT SYSTEM BINDING PROTEIN MLAD"/>
    <property type="match status" value="1"/>
</dbReference>
<feature type="domain" description="Mce/MlaD" evidence="2">
    <location>
        <begin position="64"/>
        <end position="133"/>
    </location>
</feature>
<proteinExistence type="predicted"/>
<keyword evidence="1" id="KW-1133">Transmembrane helix</keyword>
<evidence type="ECO:0000313" key="4">
    <source>
        <dbReference type="Proteomes" id="UP000463975"/>
    </source>
</evidence>
<gene>
    <name evidence="3" type="ORF">GT348_04400</name>
</gene>
<dbReference type="Proteomes" id="UP000463975">
    <property type="component" value="Chromosome"/>
</dbReference>
<accession>A0A6P1NDQ2</accession>
<dbReference type="EMBL" id="CP047652">
    <property type="protein sequence ID" value="QHI95609.1"/>
    <property type="molecule type" value="Genomic_DNA"/>
</dbReference>
<dbReference type="InterPro" id="IPR052336">
    <property type="entry name" value="MlaD_Phospholipid_Transporter"/>
</dbReference>
<dbReference type="RefSeq" id="WP_160618685.1">
    <property type="nucleotide sequence ID" value="NZ_CP047652.1"/>
</dbReference>
<dbReference type="PANTHER" id="PTHR33371">
    <property type="entry name" value="INTERMEMBRANE PHOSPHOLIPID TRANSPORT SYSTEM BINDING PROTEIN MLAD-RELATED"/>
    <property type="match status" value="1"/>
</dbReference>
<protein>
    <submittedName>
        <fullName evidence="3">MCE family protein</fullName>
    </submittedName>
</protein>
<evidence type="ECO:0000256" key="1">
    <source>
        <dbReference type="SAM" id="Phobius"/>
    </source>
</evidence>
<evidence type="ECO:0000259" key="2">
    <source>
        <dbReference type="Pfam" id="PF02470"/>
    </source>
</evidence>
<feature type="transmembrane region" description="Helical" evidence="1">
    <location>
        <begin position="23"/>
        <end position="45"/>
    </location>
</feature>
<organism evidence="3 4">
    <name type="scientific">Aristophania vespae</name>
    <dbReference type="NCBI Taxonomy" id="2697033"/>
    <lineage>
        <taxon>Bacteria</taxon>
        <taxon>Pseudomonadati</taxon>
        <taxon>Pseudomonadota</taxon>
        <taxon>Alphaproteobacteria</taxon>
        <taxon>Acetobacterales</taxon>
        <taxon>Acetobacteraceae</taxon>
        <taxon>Aristophania</taxon>
    </lineage>
</organism>
<evidence type="ECO:0000313" key="3">
    <source>
        <dbReference type="EMBL" id="QHI95609.1"/>
    </source>
</evidence>
<keyword evidence="4" id="KW-1185">Reference proteome</keyword>
<dbReference type="KEGG" id="bomb:GT348_04400"/>
<name>A0A6P1NDQ2_9PROT</name>
<sequence>MLRLRKDSDTAKSLFRNRYTDEWVGLLVLAAIVIFAAAVIETGLLKQWLAPSLKIHFVLPRSGVAGLAVGNDIEVMGVHAGEIRALELNPSGRMYAEGTIEPQFKRFIRKDSVATIRRRFIVAGASYIELTRGHKENLDWGYAVVHANVEANPADQIAKIVSDIRERLVPAMNNVEDITAQVDGLIKDLRAGKGSAGAFITERQVYDRANLVLGSLNKAIDNIQPLEKKLHVALNEANGTMKNVHKMSGDLKSSTPDVKKILHNASLTSEDLPDLIIEAEASATSLRKLMEQLRGLWLLGGGDGAKVSHRLPAKEVRP</sequence>
<dbReference type="Pfam" id="PF02470">
    <property type="entry name" value="MlaD"/>
    <property type="match status" value="1"/>
</dbReference>
<reference evidence="3 4" key="1">
    <citation type="submission" date="2020-01" db="EMBL/GenBank/DDBJ databases">
        <title>Genome sequencing of strain KACC 21507.</title>
        <authorList>
            <person name="Heo J."/>
            <person name="Kim S.-J."/>
            <person name="Kim J.-S."/>
            <person name="Hong S.-B."/>
            <person name="Kwon S.-W."/>
        </authorList>
    </citation>
    <scope>NUCLEOTIDE SEQUENCE [LARGE SCALE GENOMIC DNA]</scope>
    <source>
        <strain evidence="3 4">KACC 21507</strain>
    </source>
</reference>
<keyword evidence="1" id="KW-0472">Membrane</keyword>
<keyword evidence="1" id="KW-0812">Transmembrane</keyword>
<dbReference type="InterPro" id="IPR003399">
    <property type="entry name" value="Mce/MlaD"/>
</dbReference>
<dbReference type="AlphaFoldDB" id="A0A6P1NDQ2"/>